<dbReference type="InterPro" id="IPR011050">
    <property type="entry name" value="Pectin_lyase_fold/virulence"/>
</dbReference>
<dbReference type="SUPFAM" id="SSF51126">
    <property type="entry name" value="Pectin lyase-like"/>
    <property type="match status" value="1"/>
</dbReference>
<dbReference type="Pfam" id="PF17161">
    <property type="entry name" value="DUF5123"/>
    <property type="match status" value="1"/>
</dbReference>
<dbReference type="InterPro" id="IPR032530">
    <property type="entry name" value="DUF4957"/>
</dbReference>
<dbReference type="Gene3D" id="2.160.20.10">
    <property type="entry name" value="Single-stranded right-handed beta-helix, Pectin lyase-like"/>
    <property type="match status" value="1"/>
</dbReference>
<dbReference type="Gene3D" id="2.60.40.10">
    <property type="entry name" value="Immunoglobulins"/>
    <property type="match status" value="1"/>
</dbReference>
<feature type="domain" description="DUF4957" evidence="1">
    <location>
        <begin position="252"/>
        <end position="397"/>
    </location>
</feature>
<organism evidence="3 4">
    <name type="scientific">Pontibacter qinzhouensis</name>
    <dbReference type="NCBI Taxonomy" id="2603253"/>
    <lineage>
        <taxon>Bacteria</taxon>
        <taxon>Pseudomonadati</taxon>
        <taxon>Bacteroidota</taxon>
        <taxon>Cytophagia</taxon>
        <taxon>Cytophagales</taxon>
        <taxon>Hymenobacteraceae</taxon>
        <taxon>Pontibacter</taxon>
    </lineage>
</organism>
<gene>
    <name evidence="3" type="ORF">FVR03_07040</name>
</gene>
<accession>A0A5C8KDA8</accession>
<protein>
    <submittedName>
        <fullName evidence="3">DUF4957 domain-containing protein</fullName>
    </submittedName>
</protein>
<evidence type="ECO:0000313" key="3">
    <source>
        <dbReference type="EMBL" id="TXK49132.1"/>
    </source>
</evidence>
<evidence type="ECO:0000313" key="4">
    <source>
        <dbReference type="Proteomes" id="UP000321926"/>
    </source>
</evidence>
<comment type="caution">
    <text evidence="3">The sequence shown here is derived from an EMBL/GenBank/DDBJ whole genome shotgun (WGS) entry which is preliminary data.</text>
</comment>
<keyword evidence="4" id="KW-1185">Reference proteome</keyword>
<name>A0A5C8KDA8_9BACT</name>
<proteinExistence type="predicted"/>
<dbReference type="OrthoDB" id="691503at2"/>
<reference evidence="3 4" key="1">
    <citation type="submission" date="2019-08" db="EMBL/GenBank/DDBJ databases">
        <authorList>
            <person name="Shi S."/>
        </authorList>
    </citation>
    <scope>NUCLEOTIDE SEQUENCE [LARGE SCALE GENOMIC DNA]</scope>
    <source>
        <strain evidence="3 4">GY10130</strain>
    </source>
</reference>
<dbReference type="Proteomes" id="UP000321926">
    <property type="component" value="Unassembled WGS sequence"/>
</dbReference>
<dbReference type="InterPro" id="IPR013783">
    <property type="entry name" value="Ig-like_fold"/>
</dbReference>
<dbReference type="InterPro" id="IPR012334">
    <property type="entry name" value="Pectin_lyas_fold"/>
</dbReference>
<dbReference type="RefSeq" id="WP_147921031.1">
    <property type="nucleotide sequence ID" value="NZ_VRTY01000019.1"/>
</dbReference>
<dbReference type="EMBL" id="VRTY01000019">
    <property type="protein sequence ID" value="TXK49132.1"/>
    <property type="molecule type" value="Genomic_DNA"/>
</dbReference>
<feature type="domain" description="DUF5123" evidence="2">
    <location>
        <begin position="417"/>
        <end position="545"/>
    </location>
</feature>
<sequence length="547" mass="59066">MPTHLNKIYRTLLPVIFLGVLAIACKRDDDELEPMRLFTPTTINSVAGETQVRLFWNASLYTTANDGVTYTVEVAADTLFSSPVVLSLVTDTSGVVFKDTQLDIKKKYFARIKANATATRPESKWITSNGFSIRGEQLFLVPASSEVRDRTAILRWRPSTGLSRIMLGAVNGTGTEIMLTEENIANNFIQLTGLTPSTKYVAEIFAGTQSKGTITFETIAPSIYTTLLNAGGDLAAAIEAASNGDLIGLEPGTYDLSAGRTFITGKTITIQSVSGNPADTKVNFKEITLKGSGAGVKLQGIDFDGGPGAADYFLNLTGLNADGEAATFSSITLENCIVRNTVNCFLRGNRGGNNAHKIDFIKLNNCLMYNNGDSYTYLTMDKMEFNRLDVTNSTFYNVGRAFIGWATNITGQPKPTVLIDQCTFNNFGSSARNQILFDANANPVDFTMQNSIIANTPKPGQSIGNNLLRAIGPGSVLEFKNNNYFKMTNGASPAVDLIIPEAFTQTNNKTIDLGWTATTSDFTLPTSSELRTAGTTGGAIGDPRWTR</sequence>
<dbReference type="PROSITE" id="PS51257">
    <property type="entry name" value="PROKAR_LIPOPROTEIN"/>
    <property type="match status" value="1"/>
</dbReference>
<evidence type="ECO:0000259" key="2">
    <source>
        <dbReference type="Pfam" id="PF17161"/>
    </source>
</evidence>
<dbReference type="Pfam" id="PF16318">
    <property type="entry name" value="DUF4957"/>
    <property type="match status" value="1"/>
</dbReference>
<evidence type="ECO:0000259" key="1">
    <source>
        <dbReference type="Pfam" id="PF16318"/>
    </source>
</evidence>
<dbReference type="InterPro" id="IPR033427">
    <property type="entry name" value="DUF5123"/>
</dbReference>
<dbReference type="AlphaFoldDB" id="A0A5C8KDA8"/>